<dbReference type="OrthoDB" id="9798746at2"/>
<comment type="caution">
    <text evidence="2">The sequence shown here is derived from an EMBL/GenBank/DDBJ whole genome shotgun (WGS) entry which is preliminary data.</text>
</comment>
<dbReference type="RefSeq" id="WP_010767219.1">
    <property type="nucleotide sequence ID" value="NZ_ASWE01000004.1"/>
</dbReference>
<proteinExistence type="predicted"/>
<keyword evidence="3" id="KW-1185">Reference proteome</keyword>
<dbReference type="AlphaFoldDB" id="R3U2E8"/>
<reference evidence="2 3" key="1">
    <citation type="submission" date="2013-02" db="EMBL/GenBank/DDBJ databases">
        <title>The Genome Sequence of Enterococcus phoeniculicola BAA-412.</title>
        <authorList>
            <consortium name="The Broad Institute Genome Sequencing Platform"/>
            <consortium name="The Broad Institute Genome Sequencing Center for Infectious Disease"/>
            <person name="Earl A.M."/>
            <person name="Gilmore M.S."/>
            <person name="Lebreton F."/>
            <person name="Walker B."/>
            <person name="Young S.K."/>
            <person name="Zeng Q."/>
            <person name="Gargeya S."/>
            <person name="Fitzgerald M."/>
            <person name="Haas B."/>
            <person name="Abouelleil A."/>
            <person name="Alvarado L."/>
            <person name="Arachchi H.M."/>
            <person name="Berlin A.M."/>
            <person name="Chapman S.B."/>
            <person name="Dewar J."/>
            <person name="Goldberg J."/>
            <person name="Griggs A."/>
            <person name="Gujja S."/>
            <person name="Hansen M."/>
            <person name="Howarth C."/>
            <person name="Imamovic A."/>
            <person name="Larimer J."/>
            <person name="McCowan C."/>
            <person name="Murphy C."/>
            <person name="Neiman D."/>
            <person name="Pearson M."/>
            <person name="Priest M."/>
            <person name="Roberts A."/>
            <person name="Saif S."/>
            <person name="Shea T."/>
            <person name="Sisk P."/>
            <person name="Sykes S."/>
            <person name="Wortman J."/>
            <person name="Nusbaum C."/>
            <person name="Birren B."/>
        </authorList>
    </citation>
    <scope>NUCLEOTIDE SEQUENCE [LARGE SCALE GENOMIC DNA]</scope>
    <source>
        <strain evidence="2 3">ATCC BAA-412</strain>
    </source>
</reference>
<evidence type="ECO:0000259" key="1">
    <source>
        <dbReference type="Pfam" id="PF14393"/>
    </source>
</evidence>
<gene>
    <name evidence="2" type="ORF">UC3_00546</name>
</gene>
<dbReference type="eggNOG" id="COG1442">
    <property type="taxonomic scope" value="Bacteria"/>
</dbReference>
<organism evidence="2 3">
    <name type="scientific">Enterococcus phoeniculicola ATCC BAA-412</name>
    <dbReference type="NCBI Taxonomy" id="1158610"/>
    <lineage>
        <taxon>Bacteria</taxon>
        <taxon>Bacillati</taxon>
        <taxon>Bacillota</taxon>
        <taxon>Bacilli</taxon>
        <taxon>Lactobacillales</taxon>
        <taxon>Enterococcaceae</taxon>
        <taxon>Enterococcus</taxon>
    </lineage>
</organism>
<dbReference type="EMBL" id="AJAT01000008">
    <property type="protein sequence ID" value="EOL47543.1"/>
    <property type="molecule type" value="Genomic_DNA"/>
</dbReference>
<dbReference type="Proteomes" id="UP000013785">
    <property type="component" value="Unassembled WGS sequence"/>
</dbReference>
<dbReference type="PATRIC" id="fig|1158610.3.peg.518"/>
<evidence type="ECO:0000313" key="3">
    <source>
        <dbReference type="Proteomes" id="UP000013785"/>
    </source>
</evidence>
<accession>R3U2E8</accession>
<protein>
    <recommendedName>
        <fullName evidence="1">DUF4422 domain-containing protein</fullName>
    </recommendedName>
</protein>
<dbReference type="InterPro" id="IPR025536">
    <property type="entry name" value="DUF4422"/>
</dbReference>
<name>R3U2E8_9ENTE</name>
<dbReference type="HOGENOM" id="CLU_065769_1_0_9"/>
<evidence type="ECO:0000313" key="2">
    <source>
        <dbReference type="EMBL" id="EOL47543.1"/>
    </source>
</evidence>
<dbReference type="STRING" id="154621.RV11_GL000344"/>
<dbReference type="Pfam" id="PF14393">
    <property type="entry name" value="DUF4422"/>
    <property type="match status" value="1"/>
</dbReference>
<feature type="domain" description="DUF4422" evidence="1">
    <location>
        <begin position="4"/>
        <end position="222"/>
    </location>
</feature>
<sequence length="259" mass="30878">MNTKILVAAHKKYWMPDNDNYLPIQVGRSLHPDLGYTGDNEGDNISQKNPQFNELTAMYWAWKNLDADVIGLVHYRRYFVRKKKGKNITEKRENILSEKDILDYLQEVDMILPNPRNYYIESSYSHYAHAHNGADLDETRKIIQERFPLYIPAFDSAMKSSKAHMFNMFIMKREDFDAYCSWLFDILFELEKRIDISSYSDYEARVYGFISERLLDVWVNTNKKTYKELPVLFMEPQNWMKKGSNFLKRKFFHSKKEVG</sequence>